<gene>
    <name evidence="1" type="ORF">T12_5055</name>
</gene>
<accession>A0A0V0Z3K4</accession>
<dbReference type="OrthoDB" id="5932111at2759"/>
<evidence type="ECO:0000313" key="1">
    <source>
        <dbReference type="EMBL" id="KRY06650.1"/>
    </source>
</evidence>
<protein>
    <submittedName>
        <fullName evidence="1">Uncharacterized protein</fullName>
    </submittedName>
</protein>
<dbReference type="Proteomes" id="UP000054783">
    <property type="component" value="Unassembled WGS sequence"/>
</dbReference>
<dbReference type="EMBL" id="JYDQ01000716">
    <property type="protein sequence ID" value="KRY06650.1"/>
    <property type="molecule type" value="Genomic_DNA"/>
</dbReference>
<comment type="caution">
    <text evidence="1">The sequence shown here is derived from an EMBL/GenBank/DDBJ whole genome shotgun (WGS) entry which is preliminary data.</text>
</comment>
<evidence type="ECO:0000313" key="2">
    <source>
        <dbReference type="Proteomes" id="UP000054783"/>
    </source>
</evidence>
<dbReference type="AlphaFoldDB" id="A0A0V0Z3K4"/>
<organism evidence="1 2">
    <name type="scientific">Trichinella patagoniensis</name>
    <dbReference type="NCBI Taxonomy" id="990121"/>
    <lineage>
        <taxon>Eukaryota</taxon>
        <taxon>Metazoa</taxon>
        <taxon>Ecdysozoa</taxon>
        <taxon>Nematoda</taxon>
        <taxon>Enoplea</taxon>
        <taxon>Dorylaimia</taxon>
        <taxon>Trichinellida</taxon>
        <taxon>Trichinellidae</taxon>
        <taxon>Trichinella</taxon>
    </lineage>
</organism>
<reference evidence="1 2" key="1">
    <citation type="submission" date="2015-01" db="EMBL/GenBank/DDBJ databases">
        <title>Evolution of Trichinella species and genotypes.</title>
        <authorList>
            <person name="Korhonen P.K."/>
            <person name="Edoardo P."/>
            <person name="Giuseppe L.R."/>
            <person name="Gasser R.B."/>
        </authorList>
    </citation>
    <scope>NUCLEOTIDE SEQUENCE [LARGE SCALE GENOMIC DNA]</scope>
    <source>
        <strain evidence="1">ISS2496</strain>
    </source>
</reference>
<feature type="non-terminal residue" evidence="1">
    <location>
        <position position="78"/>
    </location>
</feature>
<keyword evidence="2" id="KW-1185">Reference proteome</keyword>
<proteinExistence type="predicted"/>
<name>A0A0V0Z3K4_9BILA</name>
<sequence>LERVKMNDILFLHLIYIYINDGEASGLWNVAEYATPSIPHDFNPNRIIMKFNNHVSPFLPSSVIALWDKETTVREGYA</sequence>
<feature type="non-terminal residue" evidence="1">
    <location>
        <position position="1"/>
    </location>
</feature>